<reference evidence="2 3" key="1">
    <citation type="submission" date="2017-10" db="EMBL/GenBank/DDBJ databases">
        <title>Comparative genomics in systemic dimorphic fungi from Ajellomycetaceae.</title>
        <authorList>
            <person name="Munoz J.F."/>
            <person name="Mcewen J.G."/>
            <person name="Clay O.K."/>
            <person name="Cuomo C.A."/>
        </authorList>
    </citation>
    <scope>NUCLEOTIDE SEQUENCE [LARGE SCALE GENOMIC DNA]</scope>
    <source>
        <strain evidence="2 3">UAMH4076</strain>
    </source>
</reference>
<name>A0A2B7ZD10_9EURO</name>
<evidence type="ECO:0000256" key="1">
    <source>
        <dbReference type="SAM" id="MobiDB-lite"/>
    </source>
</evidence>
<accession>A0A2B7ZD10</accession>
<dbReference type="STRING" id="73230.A0A2B7ZD10"/>
<feature type="region of interest" description="Disordered" evidence="1">
    <location>
        <begin position="224"/>
        <end position="286"/>
    </location>
</feature>
<dbReference type="Proteomes" id="UP000226031">
    <property type="component" value="Unassembled WGS sequence"/>
</dbReference>
<dbReference type="AlphaFoldDB" id="A0A2B7ZD10"/>
<protein>
    <submittedName>
        <fullName evidence="2">Uncharacterized protein</fullName>
    </submittedName>
</protein>
<evidence type="ECO:0000313" key="3">
    <source>
        <dbReference type="Proteomes" id="UP000226031"/>
    </source>
</evidence>
<dbReference type="EMBL" id="PDND01000159">
    <property type="protein sequence ID" value="PGH30717.1"/>
    <property type="molecule type" value="Genomic_DNA"/>
</dbReference>
<organism evidence="2 3">
    <name type="scientific">[Emmonsia] crescens</name>
    <dbReference type="NCBI Taxonomy" id="73230"/>
    <lineage>
        <taxon>Eukaryota</taxon>
        <taxon>Fungi</taxon>
        <taxon>Dikarya</taxon>
        <taxon>Ascomycota</taxon>
        <taxon>Pezizomycotina</taxon>
        <taxon>Eurotiomycetes</taxon>
        <taxon>Eurotiomycetidae</taxon>
        <taxon>Onygenales</taxon>
        <taxon>Ajellomycetaceae</taxon>
        <taxon>Emergomyces</taxon>
    </lineage>
</organism>
<feature type="compositionally biased region" description="Basic and acidic residues" evidence="1">
    <location>
        <begin position="264"/>
        <end position="281"/>
    </location>
</feature>
<sequence length="407" mass="45566">MSTLLEYLSVTDPSLDRTNVKTGSNSFNSDWEDLEGIEEWTDFIYENLIAMLGDVLARPYQQHEFDPPAPVQRSACCIINEPTVTAVLLKWNHTIVDCALELASKASATMPAISWTLGNHTGLCGETVLPDWAGIYSNMAFPPSNRVPGDTKVSGKWNTDQQHHTLHSKRDEFHKPLRQVVHYAKLFNTRYAYVISDKELVCIRRTVSEYEGIPLAANRLARISQPSATPSRRLDRLPQEPTTPSPRTDSSPPFRVMIPHAQSQRRDERYLTPERRTRVRQDSVVSTHSALSNMSLDSPDMLLPSPSIIRSSPSAYTDGGNLDVNEGNVQIAVVPWGESRPNHLTVNLALFWLHILAGCDINLQPSYPPLGKNLAVTYGMLSCVSFLRPPLLIVSSQDFALEYFVLK</sequence>
<comment type="caution">
    <text evidence="2">The sequence shown here is derived from an EMBL/GenBank/DDBJ whole genome shotgun (WGS) entry which is preliminary data.</text>
</comment>
<dbReference type="VEuPathDB" id="FungiDB:EMCG_01592"/>
<evidence type="ECO:0000313" key="2">
    <source>
        <dbReference type="EMBL" id="PGH30717.1"/>
    </source>
</evidence>
<keyword evidence="3" id="KW-1185">Reference proteome</keyword>
<proteinExistence type="predicted"/>
<gene>
    <name evidence="2" type="ORF">GX50_06530</name>
</gene>